<proteinExistence type="predicted"/>
<dbReference type="AlphaFoldDB" id="K1S7U9"/>
<dbReference type="Gene3D" id="2.40.50.140">
    <property type="entry name" value="Nucleic acid-binding proteins"/>
    <property type="match status" value="1"/>
</dbReference>
<gene>
    <name evidence="1" type="ORF">OBE_12536</name>
</gene>
<comment type="caution">
    <text evidence="1">The sequence shown here is derived from an EMBL/GenBank/DDBJ whole genome shotgun (WGS) entry which is preliminary data.</text>
</comment>
<organism evidence="1">
    <name type="scientific">human gut metagenome</name>
    <dbReference type="NCBI Taxonomy" id="408170"/>
    <lineage>
        <taxon>unclassified sequences</taxon>
        <taxon>metagenomes</taxon>
        <taxon>organismal metagenomes</taxon>
    </lineage>
</organism>
<feature type="non-terminal residue" evidence="1">
    <location>
        <position position="145"/>
    </location>
</feature>
<evidence type="ECO:0000313" key="1">
    <source>
        <dbReference type="EMBL" id="EKC53548.1"/>
    </source>
</evidence>
<dbReference type="EMBL" id="AJWZ01008640">
    <property type="protein sequence ID" value="EKC53548.1"/>
    <property type="molecule type" value="Genomic_DNA"/>
</dbReference>
<accession>K1S7U9</accession>
<dbReference type="InterPro" id="IPR012340">
    <property type="entry name" value="NA-bd_OB-fold"/>
</dbReference>
<name>K1S7U9_9ZZZZ</name>
<sequence length="145" mass="16923">MPYKTNNSHNLWEKVKKVGKRMNKAQLTEMLQEFFAERPGETLSFKEIFRSLHLTTHPLKMLAIDIMEEMAWDDYLAKVSDNSYRLNQSIQVMEGKFVRKANGKNSVIPDDSEKPIFVSERNSMGALNGDRVEFTFLARRKNHIK</sequence>
<reference evidence="1" key="1">
    <citation type="journal article" date="2013" name="Environ. Microbiol.">
        <title>Microbiota from the distal guts of lean and obese adolescents exhibit partial functional redundancy besides clear differences in community structure.</title>
        <authorList>
            <person name="Ferrer M."/>
            <person name="Ruiz A."/>
            <person name="Lanza F."/>
            <person name="Haange S.B."/>
            <person name="Oberbach A."/>
            <person name="Till H."/>
            <person name="Bargiela R."/>
            <person name="Campoy C."/>
            <person name="Segura M.T."/>
            <person name="Richter M."/>
            <person name="von Bergen M."/>
            <person name="Seifert J."/>
            <person name="Suarez A."/>
        </authorList>
    </citation>
    <scope>NUCLEOTIDE SEQUENCE</scope>
</reference>
<protein>
    <submittedName>
        <fullName evidence="1">Ribonuclease R</fullName>
    </submittedName>
</protein>
<dbReference type="SUPFAM" id="SSF50249">
    <property type="entry name" value="Nucleic acid-binding proteins"/>
    <property type="match status" value="1"/>
</dbReference>